<reference evidence="2 3" key="1">
    <citation type="submission" date="2019-04" db="EMBL/GenBank/DDBJ databases">
        <title>Complete genome sequence of Pantoea bacteriophage vB_PagS_AAS21.</title>
        <authorList>
            <person name="Truncaite L."/>
            <person name="Simoliuniene M."/>
            <person name="Zajanckauskaite A."/>
            <person name="Meskys R."/>
            <person name="Simoliunas E."/>
        </authorList>
    </citation>
    <scope>NUCLEOTIDE SEQUENCE [LARGE SCALE GENOMIC DNA]</scope>
</reference>
<protein>
    <submittedName>
        <fullName evidence="2">Uncharacterized protein</fullName>
    </submittedName>
</protein>
<evidence type="ECO:0000256" key="1">
    <source>
        <dbReference type="SAM" id="MobiDB-lite"/>
    </source>
</evidence>
<sequence length="25" mass="2820">MGKSAWLGRSSFNSSERMVLVSPHR</sequence>
<accession>A0A4Y5P1Y1</accession>
<gene>
    <name evidence="2" type="ORF">AAS21_gp115</name>
</gene>
<dbReference type="EMBL" id="MK770119">
    <property type="protein sequence ID" value="QCW23853.1"/>
    <property type="molecule type" value="Genomic_DNA"/>
</dbReference>
<keyword evidence="3" id="KW-1185">Reference proteome</keyword>
<proteinExistence type="predicted"/>
<dbReference type="Proteomes" id="UP000308921">
    <property type="component" value="Segment"/>
</dbReference>
<organism evidence="2 3">
    <name type="scientific">Pantoea phage vB_PagS_AAS21</name>
    <dbReference type="NCBI Taxonomy" id="2575261"/>
    <lineage>
        <taxon>Viruses</taxon>
        <taxon>Duplodnaviria</taxon>
        <taxon>Heunggongvirae</taxon>
        <taxon>Uroviricota</taxon>
        <taxon>Caudoviricetes</taxon>
        <taxon>Demerecviridae</taxon>
        <taxon>Keyvirus</taxon>
        <taxon>Keyvirus AAS21</taxon>
    </lineage>
</organism>
<evidence type="ECO:0000313" key="2">
    <source>
        <dbReference type="EMBL" id="QCW23853.1"/>
    </source>
</evidence>
<feature type="region of interest" description="Disordered" evidence="1">
    <location>
        <begin position="1"/>
        <end position="25"/>
    </location>
</feature>
<evidence type="ECO:0000313" key="3">
    <source>
        <dbReference type="Proteomes" id="UP000308921"/>
    </source>
</evidence>
<name>A0A4Y5P1Y1_9CAUD</name>